<dbReference type="InterPro" id="IPR001279">
    <property type="entry name" value="Metallo-B-lactamas"/>
</dbReference>
<dbReference type="SUPFAM" id="SSF56281">
    <property type="entry name" value="Metallo-hydrolase/oxidoreductase"/>
    <property type="match status" value="1"/>
</dbReference>
<dbReference type="SMART" id="SM00849">
    <property type="entry name" value="Lactamase_B"/>
    <property type="match status" value="1"/>
</dbReference>
<dbReference type="Pfam" id="PF00753">
    <property type="entry name" value="Lactamase_B"/>
    <property type="match status" value="2"/>
</dbReference>
<dbReference type="AlphaFoldDB" id="A0A9D1HR48"/>
<accession>A0A9D1HR48</accession>
<gene>
    <name evidence="6" type="ORF">IAD15_07920</name>
</gene>
<dbReference type="PANTHER" id="PTHR46233">
    <property type="entry name" value="HYDROXYACYLGLUTATHIONE HYDROLASE GLOC"/>
    <property type="match status" value="1"/>
</dbReference>
<dbReference type="GO" id="GO:0046872">
    <property type="term" value="F:metal ion binding"/>
    <property type="evidence" value="ECO:0007669"/>
    <property type="project" value="UniProtKB-KW"/>
</dbReference>
<dbReference type="Proteomes" id="UP000824175">
    <property type="component" value="Unassembled WGS sequence"/>
</dbReference>
<sequence length="282" mass="31799">MNSYFEMGPYSAELILPDVWHLQDATIANPAGEHHDGSFNNPSSIYVIEDDHKVLVIDAGNPHEKGALRTIVNQIAQGRVIEVAITHNHFDHVGQLADFDDCTLYLPLKDFDLTHYPNGKGIQDQDQIQLGRHTFVCIETPGHTAGSMCYYDACHHLLATGDAFGSSYVWLLFLDDVLNIYARSLEHVLGCLQEDEQVEFLCGHRYQQQIQPVKGIHPLSPKNPHMTRQYLLDMQTLVRQIQNGEATHHEFEAFGRKDDLAAYTYGQAEIDTYLAGSQPIKL</sequence>
<proteinExistence type="predicted"/>
<comment type="caution">
    <text evidence="6">The sequence shown here is derived from an EMBL/GenBank/DDBJ whole genome shotgun (WGS) entry which is preliminary data.</text>
</comment>
<evidence type="ECO:0000259" key="5">
    <source>
        <dbReference type="SMART" id="SM00849"/>
    </source>
</evidence>
<evidence type="ECO:0000256" key="1">
    <source>
        <dbReference type="ARBA" id="ARBA00001947"/>
    </source>
</evidence>
<organism evidence="6 7">
    <name type="scientific">Candidatus Fimiplasma intestinipullorum</name>
    <dbReference type="NCBI Taxonomy" id="2840825"/>
    <lineage>
        <taxon>Bacteria</taxon>
        <taxon>Bacillati</taxon>
        <taxon>Bacillota</taxon>
        <taxon>Clostridia</taxon>
        <taxon>Eubacteriales</taxon>
        <taxon>Candidatus Fimiplasma</taxon>
    </lineage>
</organism>
<comment type="cofactor">
    <cofactor evidence="1">
        <name>Zn(2+)</name>
        <dbReference type="ChEBI" id="CHEBI:29105"/>
    </cofactor>
</comment>
<dbReference type="InterPro" id="IPR051453">
    <property type="entry name" value="MBL_Glyoxalase_II"/>
</dbReference>
<name>A0A9D1HR48_9FIRM</name>
<evidence type="ECO:0000256" key="3">
    <source>
        <dbReference type="ARBA" id="ARBA00022801"/>
    </source>
</evidence>
<reference evidence="6" key="1">
    <citation type="submission" date="2020-10" db="EMBL/GenBank/DDBJ databases">
        <authorList>
            <person name="Gilroy R."/>
        </authorList>
    </citation>
    <scope>NUCLEOTIDE SEQUENCE</scope>
    <source>
        <strain evidence="6">CHK195-11698</strain>
    </source>
</reference>
<keyword evidence="3" id="KW-0378">Hydrolase</keyword>
<evidence type="ECO:0000313" key="7">
    <source>
        <dbReference type="Proteomes" id="UP000824175"/>
    </source>
</evidence>
<reference evidence="6" key="2">
    <citation type="journal article" date="2021" name="PeerJ">
        <title>Extensive microbial diversity within the chicken gut microbiome revealed by metagenomics and culture.</title>
        <authorList>
            <person name="Gilroy R."/>
            <person name="Ravi A."/>
            <person name="Getino M."/>
            <person name="Pursley I."/>
            <person name="Horton D.L."/>
            <person name="Alikhan N.F."/>
            <person name="Baker D."/>
            <person name="Gharbi K."/>
            <person name="Hall N."/>
            <person name="Watson M."/>
            <person name="Adriaenssens E.M."/>
            <person name="Foster-Nyarko E."/>
            <person name="Jarju S."/>
            <person name="Secka A."/>
            <person name="Antonio M."/>
            <person name="Oren A."/>
            <person name="Chaudhuri R.R."/>
            <person name="La Ragione R."/>
            <person name="Hildebrand F."/>
            <person name="Pallen M.J."/>
        </authorList>
    </citation>
    <scope>NUCLEOTIDE SEQUENCE</scope>
    <source>
        <strain evidence="6">CHK195-11698</strain>
    </source>
</reference>
<protein>
    <submittedName>
        <fullName evidence="6">MBL fold metallo-hydrolase</fullName>
    </submittedName>
</protein>
<feature type="domain" description="Metallo-beta-lactamase" evidence="5">
    <location>
        <begin position="42"/>
        <end position="204"/>
    </location>
</feature>
<dbReference type="GO" id="GO:0016787">
    <property type="term" value="F:hydrolase activity"/>
    <property type="evidence" value="ECO:0007669"/>
    <property type="project" value="UniProtKB-KW"/>
</dbReference>
<evidence type="ECO:0000313" key="6">
    <source>
        <dbReference type="EMBL" id="HIU13979.1"/>
    </source>
</evidence>
<dbReference type="InterPro" id="IPR036866">
    <property type="entry name" value="RibonucZ/Hydroxyglut_hydro"/>
</dbReference>
<evidence type="ECO:0000256" key="2">
    <source>
        <dbReference type="ARBA" id="ARBA00022723"/>
    </source>
</evidence>
<dbReference type="PANTHER" id="PTHR46233:SF3">
    <property type="entry name" value="HYDROXYACYLGLUTATHIONE HYDROLASE GLOC"/>
    <property type="match status" value="1"/>
</dbReference>
<evidence type="ECO:0000256" key="4">
    <source>
        <dbReference type="ARBA" id="ARBA00022833"/>
    </source>
</evidence>
<dbReference type="EMBL" id="DVMJ01000065">
    <property type="protein sequence ID" value="HIU13979.1"/>
    <property type="molecule type" value="Genomic_DNA"/>
</dbReference>
<keyword evidence="4" id="KW-0862">Zinc</keyword>
<dbReference type="Gene3D" id="3.60.15.10">
    <property type="entry name" value="Ribonuclease Z/Hydroxyacylglutathione hydrolase-like"/>
    <property type="match status" value="1"/>
</dbReference>
<keyword evidence="2" id="KW-0479">Metal-binding</keyword>